<dbReference type="EMBL" id="QFOD01000005">
    <property type="protein sequence ID" value="PZP33888.1"/>
    <property type="molecule type" value="Genomic_DNA"/>
</dbReference>
<dbReference type="GO" id="GO:0070482">
    <property type="term" value="P:response to oxygen levels"/>
    <property type="evidence" value="ECO:0007669"/>
    <property type="project" value="TreeGrafter"/>
</dbReference>
<dbReference type="SUPFAM" id="SSF111126">
    <property type="entry name" value="Ligand-binding domain in the NO signalling and Golgi transport"/>
    <property type="match status" value="1"/>
</dbReference>
<feature type="region of interest" description="Disordered" evidence="1">
    <location>
        <begin position="207"/>
        <end position="238"/>
    </location>
</feature>
<reference evidence="3 4" key="1">
    <citation type="submission" date="2017-08" db="EMBL/GenBank/DDBJ databases">
        <title>Infants hospitalized years apart are colonized by the same room-sourced microbial strains.</title>
        <authorList>
            <person name="Brooks B."/>
            <person name="Olm M.R."/>
            <person name="Firek B.A."/>
            <person name="Baker R."/>
            <person name="Thomas B.C."/>
            <person name="Morowitz M.J."/>
            <person name="Banfield J.F."/>
        </authorList>
    </citation>
    <scope>NUCLEOTIDE SEQUENCE [LARGE SCALE GENOMIC DNA]</scope>
    <source>
        <strain evidence="3">S2_012_000_R2_81</strain>
    </source>
</reference>
<dbReference type="Proteomes" id="UP000249633">
    <property type="component" value="Unassembled WGS sequence"/>
</dbReference>
<dbReference type="InterPro" id="IPR011644">
    <property type="entry name" value="Heme_NO-bd"/>
</dbReference>
<sequence length="292" mass="31526">MAAAGAGHPARTADNGLTLKPETSMYGLVNRGIEQLVVSLKGEAAWRQICLKAGVDDTGFVAMCPYSDELTYRLVGAVSEALDMPAEQVLQAFGEYWVLYTAQQGYGELMDAGGANLREFLSNLNDMHGRVETVFPDMQLPLFRVVDLTGHTDGAYELQYESQRSGLAPMVMGLVRGLAQRFGEQVEVVLSGEPDDSRPYTRFTVRPLPACRPSPSRSPGPGTRGGSLPLPRRLRGTPWRPVRPCWTPGASPGPSPSISGWTTSCASSAPARRCARRCRRCSSGCVCTKPSS</sequence>
<name>A0A2W5DT48_9BURK</name>
<dbReference type="GO" id="GO:0008074">
    <property type="term" value="C:guanylate cyclase complex, soluble"/>
    <property type="evidence" value="ECO:0007669"/>
    <property type="project" value="TreeGrafter"/>
</dbReference>
<comment type="caution">
    <text evidence="3">The sequence shown here is derived from an EMBL/GenBank/DDBJ whole genome shotgun (WGS) entry which is preliminary data.</text>
</comment>
<dbReference type="Pfam" id="PF07700">
    <property type="entry name" value="HNOB"/>
    <property type="match status" value="1"/>
</dbReference>
<dbReference type="GO" id="GO:0004383">
    <property type="term" value="F:guanylate cyclase activity"/>
    <property type="evidence" value="ECO:0007669"/>
    <property type="project" value="TreeGrafter"/>
</dbReference>
<accession>A0A2W5DT48</accession>
<dbReference type="PANTHER" id="PTHR45655:SF13">
    <property type="entry name" value="SOLUBLE GUANYLATE CYCLASE GCY-32-RELATED"/>
    <property type="match status" value="1"/>
</dbReference>
<feature type="domain" description="Heme NO-binding" evidence="2">
    <location>
        <begin position="26"/>
        <end position="188"/>
    </location>
</feature>
<dbReference type="PANTHER" id="PTHR45655">
    <property type="entry name" value="GUANYLATE CYCLASE SOLUBLE SUBUNIT BETA-2"/>
    <property type="match status" value="1"/>
</dbReference>
<protein>
    <recommendedName>
        <fullName evidence="2">Heme NO-binding domain-containing protein</fullName>
    </recommendedName>
</protein>
<evidence type="ECO:0000313" key="4">
    <source>
        <dbReference type="Proteomes" id="UP000249633"/>
    </source>
</evidence>
<dbReference type="Gene3D" id="3.90.1520.10">
    <property type="entry name" value="H-NOX domain"/>
    <property type="match status" value="1"/>
</dbReference>
<dbReference type="GO" id="GO:0020037">
    <property type="term" value="F:heme binding"/>
    <property type="evidence" value="ECO:0007669"/>
    <property type="project" value="InterPro"/>
</dbReference>
<feature type="compositionally biased region" description="Low complexity" evidence="1">
    <location>
        <begin position="219"/>
        <end position="238"/>
    </location>
</feature>
<dbReference type="GO" id="GO:0019934">
    <property type="term" value="P:cGMP-mediated signaling"/>
    <property type="evidence" value="ECO:0007669"/>
    <property type="project" value="TreeGrafter"/>
</dbReference>
<evidence type="ECO:0000256" key="1">
    <source>
        <dbReference type="SAM" id="MobiDB-lite"/>
    </source>
</evidence>
<evidence type="ECO:0000259" key="2">
    <source>
        <dbReference type="Pfam" id="PF07700"/>
    </source>
</evidence>
<organism evidence="3 4">
    <name type="scientific">Roseateles depolymerans</name>
    <dbReference type="NCBI Taxonomy" id="76731"/>
    <lineage>
        <taxon>Bacteria</taxon>
        <taxon>Pseudomonadati</taxon>
        <taxon>Pseudomonadota</taxon>
        <taxon>Betaproteobacteria</taxon>
        <taxon>Burkholderiales</taxon>
        <taxon>Sphaerotilaceae</taxon>
        <taxon>Roseateles</taxon>
    </lineage>
</organism>
<dbReference type="InterPro" id="IPR024096">
    <property type="entry name" value="NO_sig/Golgi_transp_ligand-bd"/>
</dbReference>
<proteinExistence type="predicted"/>
<gene>
    <name evidence="3" type="ORF">DI603_07345</name>
</gene>
<dbReference type="AlphaFoldDB" id="A0A2W5DT48"/>
<dbReference type="InterPro" id="IPR038158">
    <property type="entry name" value="H-NOX_domain_sf"/>
</dbReference>
<evidence type="ECO:0000313" key="3">
    <source>
        <dbReference type="EMBL" id="PZP33888.1"/>
    </source>
</evidence>